<proteinExistence type="predicted"/>
<keyword evidence="5" id="KW-0539">Nucleus</keyword>
<reference evidence="10" key="2">
    <citation type="submission" date="2025-09" db="UniProtKB">
        <authorList>
            <consortium name="Ensembl"/>
        </authorList>
    </citation>
    <scope>IDENTIFICATION</scope>
</reference>
<evidence type="ECO:0000256" key="3">
    <source>
        <dbReference type="ARBA" id="ARBA00022771"/>
    </source>
</evidence>
<feature type="compositionally biased region" description="Basic and acidic residues" evidence="7">
    <location>
        <begin position="344"/>
        <end position="353"/>
    </location>
</feature>
<evidence type="ECO:0000256" key="4">
    <source>
        <dbReference type="ARBA" id="ARBA00022833"/>
    </source>
</evidence>
<feature type="domain" description="NuBaID C-terminal" evidence="9">
    <location>
        <begin position="260"/>
        <end position="467"/>
    </location>
</feature>
<name>A0A8C6UKG8_9GOBI</name>
<dbReference type="PANTHER" id="PTHR15835:SF6">
    <property type="entry name" value="ZINC FINGER C3HC-TYPE PROTEIN 1"/>
    <property type="match status" value="1"/>
</dbReference>
<evidence type="ECO:0000313" key="11">
    <source>
        <dbReference type="Proteomes" id="UP000694523"/>
    </source>
</evidence>
<evidence type="ECO:0000256" key="6">
    <source>
        <dbReference type="ARBA" id="ARBA00044931"/>
    </source>
</evidence>
<dbReference type="Pfam" id="PF07967">
    <property type="entry name" value="zf-C3HC"/>
    <property type="match status" value="1"/>
</dbReference>
<keyword evidence="11" id="KW-1185">Reference proteome</keyword>
<dbReference type="Pfam" id="PF08600">
    <property type="entry name" value="NuBaID_C"/>
    <property type="match status" value="1"/>
</dbReference>
<evidence type="ECO:0000256" key="7">
    <source>
        <dbReference type="SAM" id="MobiDB-lite"/>
    </source>
</evidence>
<accession>A0A8C6UKG8</accession>
<keyword evidence="2" id="KW-0479">Metal-binding</keyword>
<dbReference type="InterPro" id="IPR013909">
    <property type="entry name" value="NuBaID_C"/>
</dbReference>
<dbReference type="GO" id="GO:0008270">
    <property type="term" value="F:zinc ion binding"/>
    <property type="evidence" value="ECO:0007669"/>
    <property type="project" value="UniProtKB-KW"/>
</dbReference>
<comment type="function">
    <text evidence="6">Required for proper positioning of a substantial amount of TPR at the nuclear basket (NB) through interaction with TPR.</text>
</comment>
<dbReference type="PANTHER" id="PTHR15835">
    <property type="entry name" value="NUCLEAR-INTERACTING PARTNER OF ALK"/>
    <property type="match status" value="1"/>
</dbReference>
<keyword evidence="3" id="KW-0863">Zinc-finger</keyword>
<evidence type="ECO:0000313" key="10">
    <source>
        <dbReference type="Ensembl" id="ENSNMLP00000037553.1"/>
    </source>
</evidence>
<evidence type="ECO:0000259" key="9">
    <source>
        <dbReference type="Pfam" id="PF08600"/>
    </source>
</evidence>
<feature type="region of interest" description="Disordered" evidence="7">
    <location>
        <begin position="63"/>
        <end position="84"/>
    </location>
</feature>
<dbReference type="Proteomes" id="UP000694523">
    <property type="component" value="Unplaced"/>
</dbReference>
<comment type="subcellular location">
    <subcellularLocation>
        <location evidence="1">Nucleus</location>
    </subcellularLocation>
</comment>
<evidence type="ECO:0000259" key="8">
    <source>
        <dbReference type="Pfam" id="PF07967"/>
    </source>
</evidence>
<organism evidence="10 11">
    <name type="scientific">Neogobius melanostomus</name>
    <name type="common">round goby</name>
    <dbReference type="NCBI Taxonomy" id="47308"/>
    <lineage>
        <taxon>Eukaryota</taxon>
        <taxon>Metazoa</taxon>
        <taxon>Chordata</taxon>
        <taxon>Craniata</taxon>
        <taxon>Vertebrata</taxon>
        <taxon>Euteleostomi</taxon>
        <taxon>Actinopterygii</taxon>
        <taxon>Neopterygii</taxon>
        <taxon>Teleostei</taxon>
        <taxon>Neoteleostei</taxon>
        <taxon>Acanthomorphata</taxon>
        <taxon>Gobiaria</taxon>
        <taxon>Gobiiformes</taxon>
        <taxon>Gobioidei</taxon>
        <taxon>Gobiidae</taxon>
        <taxon>Benthophilinae</taxon>
        <taxon>Neogobiini</taxon>
        <taxon>Neogobius</taxon>
    </lineage>
</organism>
<protein>
    <submittedName>
        <fullName evidence="10">Zinc finger, C3HC-type containing 1</fullName>
    </submittedName>
</protein>
<dbReference type="InterPro" id="IPR012935">
    <property type="entry name" value="NuBaID_N"/>
</dbReference>
<sequence>MRVSLQKELLILGPVSAGHPLKGTFLLNMAALGGNRVERLENSNLHKTSLASPEKVRELLNEGVSSTENTTCSPQEESKVESNQTPCEAMNKEAFFSRVESYSCLKWAGKPRSLSPLICARYGWINVGPDMLKCSSCQAFLCATLQPTLDFEKYELRIAEISKQLQTQHEKFCSWPDFPCPERIWVVPACEPSVLLTSFLERFQSTCLLAQQLPALKTEQLKSMCLTEDVVSVILQLTEEEQKRKGENVCSEPLAIQVAACIVALCGWSTSPALRAMNLPILTCSFCKRKVGLWNFHQMEESSSMNWENVSHPIGTSTPGVTQEDPGDCTFSPTTASPCRMKLRSQDTTRSDQGEGANFSPQALRAKSRDSASPTEELPSPRGKRPATRNKGQGDGTSIQPTAKRLCLSSAGPDDLLQKTLFDPLAQHRDWCPWVAMGKEIGGPGSVPFLDCGSAYQQGWKAALNLLIPMKKNGNTAVGSPTQARDKSKRVFAIFQQWQVTSQ</sequence>
<evidence type="ECO:0000256" key="2">
    <source>
        <dbReference type="ARBA" id="ARBA00022723"/>
    </source>
</evidence>
<keyword evidence="4" id="KW-0862">Zinc</keyword>
<evidence type="ECO:0000256" key="1">
    <source>
        <dbReference type="ARBA" id="ARBA00004123"/>
    </source>
</evidence>
<evidence type="ECO:0000256" key="5">
    <source>
        <dbReference type="ARBA" id="ARBA00023242"/>
    </source>
</evidence>
<dbReference type="Ensembl" id="ENSNMLT00000041820.1">
    <property type="protein sequence ID" value="ENSNMLP00000037553.1"/>
    <property type="gene ID" value="ENSNMLG00000023235.1"/>
</dbReference>
<feature type="region of interest" description="Disordered" evidence="7">
    <location>
        <begin position="313"/>
        <end position="402"/>
    </location>
</feature>
<feature type="domain" description="C3HC-type" evidence="8">
    <location>
        <begin position="90"/>
        <end position="216"/>
    </location>
</feature>
<dbReference type="AlphaFoldDB" id="A0A8C6UKG8"/>
<dbReference type="GO" id="GO:0005634">
    <property type="term" value="C:nucleus"/>
    <property type="evidence" value="ECO:0007669"/>
    <property type="project" value="UniProtKB-SubCell"/>
</dbReference>
<reference evidence="10" key="1">
    <citation type="submission" date="2025-08" db="UniProtKB">
        <authorList>
            <consortium name="Ensembl"/>
        </authorList>
    </citation>
    <scope>IDENTIFICATION</scope>
</reference>